<feature type="region of interest" description="Disordered" evidence="1">
    <location>
        <begin position="70"/>
        <end position="125"/>
    </location>
</feature>
<evidence type="ECO:0000313" key="2">
    <source>
        <dbReference type="EMBL" id="MBA4664621.1"/>
    </source>
</evidence>
<dbReference type="EMBL" id="GISG01224333">
    <property type="protein sequence ID" value="MBA4664621.1"/>
    <property type="molecule type" value="Transcribed_RNA"/>
</dbReference>
<reference evidence="2" key="2">
    <citation type="submission" date="2020-07" db="EMBL/GenBank/DDBJ databases">
        <authorList>
            <person name="Vera ALvarez R."/>
            <person name="Arias-Moreno D.M."/>
            <person name="Jimenez-Jacinto V."/>
            <person name="Jimenez-Bremont J.F."/>
            <person name="Swaminathan K."/>
            <person name="Moose S.P."/>
            <person name="Guerrero-Gonzalez M.L."/>
            <person name="Marino-Ramirez L."/>
            <person name="Landsman D."/>
            <person name="Rodriguez-Kessler M."/>
            <person name="Delgado-Sanchez P."/>
        </authorList>
    </citation>
    <scope>NUCLEOTIDE SEQUENCE</scope>
    <source>
        <tissue evidence="2">Cladode</tissue>
    </source>
</reference>
<protein>
    <submittedName>
        <fullName evidence="2">Uncharacterized protein</fullName>
    </submittedName>
</protein>
<name>A0A7C9EAN6_OPUST</name>
<organism evidence="2">
    <name type="scientific">Opuntia streptacantha</name>
    <name type="common">Prickly pear cactus</name>
    <name type="synonym">Opuntia cardona</name>
    <dbReference type="NCBI Taxonomy" id="393608"/>
    <lineage>
        <taxon>Eukaryota</taxon>
        <taxon>Viridiplantae</taxon>
        <taxon>Streptophyta</taxon>
        <taxon>Embryophyta</taxon>
        <taxon>Tracheophyta</taxon>
        <taxon>Spermatophyta</taxon>
        <taxon>Magnoliopsida</taxon>
        <taxon>eudicotyledons</taxon>
        <taxon>Gunneridae</taxon>
        <taxon>Pentapetalae</taxon>
        <taxon>Caryophyllales</taxon>
        <taxon>Cactineae</taxon>
        <taxon>Cactaceae</taxon>
        <taxon>Opuntioideae</taxon>
        <taxon>Opuntia</taxon>
    </lineage>
</organism>
<evidence type="ECO:0000256" key="1">
    <source>
        <dbReference type="SAM" id="MobiDB-lite"/>
    </source>
</evidence>
<dbReference type="EMBL" id="GISG01224328">
    <property type="protein sequence ID" value="MBA4664616.1"/>
    <property type="molecule type" value="Transcribed_RNA"/>
</dbReference>
<sequence>MRGIKLIPGGIYIFGALLLLRLVLFFACFSSLHLASVFSSSPGAAPRESAAPCPSSSICPSFPLPLYGNQTVQTPDGSLNRPWGGAPNGQAMVADPGLPAARRSRGRRRSGSRPSHRRRQARKRS</sequence>
<dbReference type="AlphaFoldDB" id="A0A7C9EAN6"/>
<proteinExistence type="predicted"/>
<accession>A0A7C9EAN6</accession>
<reference evidence="2" key="1">
    <citation type="journal article" date="2013" name="J. Plant Res.">
        <title>Effect of fungi and light on seed germination of three Opuntia species from semiarid lands of central Mexico.</title>
        <authorList>
            <person name="Delgado-Sanchez P."/>
            <person name="Jimenez-Bremont J.F."/>
            <person name="Guerrero-Gonzalez Mde L."/>
            <person name="Flores J."/>
        </authorList>
    </citation>
    <scope>NUCLEOTIDE SEQUENCE</scope>
    <source>
        <tissue evidence="2">Cladode</tissue>
    </source>
</reference>
<feature type="compositionally biased region" description="Basic residues" evidence="1">
    <location>
        <begin position="102"/>
        <end position="125"/>
    </location>
</feature>